<proteinExistence type="predicted"/>
<name>A0A543CT52_9ACTN</name>
<dbReference type="PANTHER" id="PTHR43784:SF2">
    <property type="entry name" value="GDSL-LIKE LIPASE_ACYLHYDROLASE, PUTATIVE (AFU_ORTHOLOGUE AFUA_2G00820)-RELATED"/>
    <property type="match status" value="1"/>
</dbReference>
<dbReference type="OrthoDB" id="1828825at2"/>
<comment type="caution">
    <text evidence="2">The sequence shown here is derived from an EMBL/GenBank/DDBJ whole genome shotgun (WGS) entry which is preliminary data.</text>
</comment>
<accession>A0A543CT52</accession>
<protein>
    <submittedName>
        <fullName evidence="2">Lysophospholipase L1-like esterase</fullName>
    </submittedName>
</protein>
<dbReference type="RefSeq" id="WP_141959705.1">
    <property type="nucleotide sequence ID" value="NZ_VFOZ01000001.1"/>
</dbReference>
<evidence type="ECO:0000313" key="3">
    <source>
        <dbReference type="Proteomes" id="UP000316096"/>
    </source>
</evidence>
<evidence type="ECO:0000313" key="2">
    <source>
        <dbReference type="EMBL" id="TQM00282.1"/>
    </source>
</evidence>
<evidence type="ECO:0000259" key="1">
    <source>
        <dbReference type="Pfam" id="PF13472"/>
    </source>
</evidence>
<dbReference type="SUPFAM" id="SSF52266">
    <property type="entry name" value="SGNH hydrolase"/>
    <property type="match status" value="1"/>
</dbReference>
<organism evidence="2 3">
    <name type="scientific">Actinoallomurus bryophytorum</name>
    <dbReference type="NCBI Taxonomy" id="1490222"/>
    <lineage>
        <taxon>Bacteria</taxon>
        <taxon>Bacillati</taxon>
        <taxon>Actinomycetota</taxon>
        <taxon>Actinomycetes</taxon>
        <taxon>Streptosporangiales</taxon>
        <taxon>Thermomonosporaceae</taxon>
        <taxon>Actinoallomurus</taxon>
    </lineage>
</organism>
<keyword evidence="3" id="KW-1185">Reference proteome</keyword>
<dbReference type="InterPro" id="IPR053140">
    <property type="entry name" value="GDSL_Rv0518-like"/>
</dbReference>
<dbReference type="Gene3D" id="3.40.50.1110">
    <property type="entry name" value="SGNH hydrolase"/>
    <property type="match status" value="1"/>
</dbReference>
<dbReference type="InterPro" id="IPR013830">
    <property type="entry name" value="SGNH_hydro"/>
</dbReference>
<dbReference type="Pfam" id="PF13472">
    <property type="entry name" value="Lipase_GDSL_2"/>
    <property type="match status" value="1"/>
</dbReference>
<reference evidence="2 3" key="1">
    <citation type="submission" date="2019-06" db="EMBL/GenBank/DDBJ databases">
        <title>Sequencing the genomes of 1000 actinobacteria strains.</title>
        <authorList>
            <person name="Klenk H.-P."/>
        </authorList>
    </citation>
    <scope>NUCLEOTIDE SEQUENCE [LARGE SCALE GENOMIC DNA]</scope>
    <source>
        <strain evidence="2 3">DSM 102200</strain>
    </source>
</reference>
<dbReference type="PANTHER" id="PTHR43784">
    <property type="entry name" value="GDSL-LIKE LIPASE/ACYLHYDROLASE, PUTATIVE (AFU_ORTHOLOGUE AFUA_2G00820)-RELATED"/>
    <property type="match status" value="1"/>
</dbReference>
<sequence>MTWTTAYLAALGDPDGTPSFMPQPRSFSAQTVRQAVRLRRGGGALRLVLSNEFGHTPLVIDEVTAADGMPVLCQGGARWEIPPGRTATSDPVPLTTAAGDEFVISCFVSGDAEPAAYLHSAQRTGEVLHSAERTGEVLPGAERFTSLYWITRVLTDAPAAGPVVVALGDSITRGDGTSADRDQRYADHLQRRLLAAGLEGAAVLNAGIGGNRLLGPLFGPTMTERFARDVLGVPEATHVLIMGGLNDLAMGSPADDITGALFALARRAQRHGVQPILGTVTPMMGSVYEMFRADGNEEARRAVNQAITGQRDWHVADFAAALADPDDPTRLAAAFDSGDGVHPGDAGARALAETVDLDLFK</sequence>
<dbReference type="EMBL" id="VFOZ01000001">
    <property type="protein sequence ID" value="TQM00282.1"/>
    <property type="molecule type" value="Genomic_DNA"/>
</dbReference>
<dbReference type="AlphaFoldDB" id="A0A543CT52"/>
<dbReference type="InterPro" id="IPR036514">
    <property type="entry name" value="SGNH_hydro_sf"/>
</dbReference>
<dbReference type="Proteomes" id="UP000316096">
    <property type="component" value="Unassembled WGS sequence"/>
</dbReference>
<feature type="domain" description="SGNH hydrolase-type esterase" evidence="1">
    <location>
        <begin position="166"/>
        <end position="350"/>
    </location>
</feature>
<gene>
    <name evidence="2" type="ORF">FB559_5992</name>
</gene>